<dbReference type="KEGG" id="sof:NCTC11214_05739"/>
<gene>
    <name evidence="1" type="ORF">NCTC11214_05739</name>
</gene>
<name>A0A3S4HWN4_SEROD</name>
<evidence type="ECO:0000313" key="1">
    <source>
        <dbReference type="EMBL" id="VDZ65969.1"/>
    </source>
</evidence>
<dbReference type="Proteomes" id="UP000281391">
    <property type="component" value="Chromosome"/>
</dbReference>
<protein>
    <submittedName>
        <fullName evidence="1">Uncharacterized protein</fullName>
    </submittedName>
</protein>
<proteinExistence type="predicted"/>
<dbReference type="AlphaFoldDB" id="A0A3S4HWN4"/>
<dbReference type="RefSeq" id="WP_004965970.1">
    <property type="nucleotide sequence ID" value="NZ_LR134117.1"/>
</dbReference>
<accession>A0A3S4HWN4</accession>
<evidence type="ECO:0000313" key="2">
    <source>
        <dbReference type="Proteomes" id="UP000281391"/>
    </source>
</evidence>
<organism evidence="1 2">
    <name type="scientific">Serratia odorifera</name>
    <dbReference type="NCBI Taxonomy" id="618"/>
    <lineage>
        <taxon>Bacteria</taxon>
        <taxon>Pseudomonadati</taxon>
        <taxon>Pseudomonadota</taxon>
        <taxon>Gammaproteobacteria</taxon>
        <taxon>Enterobacterales</taxon>
        <taxon>Yersiniaceae</taxon>
        <taxon>Serratia</taxon>
    </lineage>
</organism>
<reference evidence="1 2" key="1">
    <citation type="submission" date="2018-12" db="EMBL/GenBank/DDBJ databases">
        <authorList>
            <consortium name="Pathogen Informatics"/>
        </authorList>
    </citation>
    <scope>NUCLEOTIDE SEQUENCE [LARGE SCALE GENOMIC DNA]</scope>
    <source>
        <strain evidence="1 2">NCTC11214</strain>
    </source>
</reference>
<sequence>MTAAINTGKAYTGLRAALDLSASILDPLALFNAYKTRVVADGGYIPDESGCLARFDFLLNNGMYDRATICAAPAFGLKADGEGNVQTVYNMLGESGDLLAGSQGTPPLPMKYDAAAKSVIIQITSGGGWYLKSRANQIIHKAGTYLIAGRMSDLNRADNNGIQMGYNISNLSMAYMRTMITNGQAVTESWRYGTRDSGWPAAGTGNALNVAATIYADYVPSAGLFKVSQGVIEGYEKGKLTASTNSVTGRLADLSNNNAPLLIGGAQTAGGVAACYGAFMDALYLHTADESDAILASRLGI</sequence>
<dbReference type="EMBL" id="LR134117">
    <property type="protein sequence ID" value="VDZ65969.1"/>
    <property type="molecule type" value="Genomic_DNA"/>
</dbReference>